<evidence type="ECO:0000259" key="11">
    <source>
        <dbReference type="PROSITE" id="PS50262"/>
    </source>
</evidence>
<dbReference type="Gene3D" id="1.20.1070.10">
    <property type="entry name" value="Rhodopsin 7-helix transmembrane proteins"/>
    <property type="match status" value="1"/>
</dbReference>
<dbReference type="InterPro" id="IPR017452">
    <property type="entry name" value="GPCR_Rhodpsn_7TM"/>
</dbReference>
<name>A0AAE0VRB1_9BIVA</name>
<evidence type="ECO:0000256" key="8">
    <source>
        <dbReference type="ARBA" id="ARBA00023224"/>
    </source>
</evidence>
<dbReference type="Proteomes" id="UP001195483">
    <property type="component" value="Unassembled WGS sequence"/>
</dbReference>
<evidence type="ECO:0000256" key="1">
    <source>
        <dbReference type="ARBA" id="ARBA00004651"/>
    </source>
</evidence>
<feature type="transmembrane region" description="Helical" evidence="10">
    <location>
        <begin position="240"/>
        <end position="263"/>
    </location>
</feature>
<keyword evidence="5" id="KW-0297">G-protein coupled receptor</keyword>
<keyword evidence="13" id="KW-1185">Reference proteome</keyword>
<dbReference type="GO" id="GO:0005886">
    <property type="term" value="C:plasma membrane"/>
    <property type="evidence" value="ECO:0007669"/>
    <property type="project" value="UniProtKB-SubCell"/>
</dbReference>
<dbReference type="AlphaFoldDB" id="A0AAE0VRB1"/>
<evidence type="ECO:0000313" key="13">
    <source>
        <dbReference type="Proteomes" id="UP001195483"/>
    </source>
</evidence>
<keyword evidence="6 10" id="KW-0472">Membrane</keyword>
<evidence type="ECO:0000256" key="4">
    <source>
        <dbReference type="ARBA" id="ARBA00022989"/>
    </source>
</evidence>
<dbReference type="PRINTS" id="PR00237">
    <property type="entry name" value="GPCRRHODOPSN"/>
</dbReference>
<dbReference type="PROSITE" id="PS50262">
    <property type="entry name" value="G_PROTEIN_RECEP_F1_2"/>
    <property type="match status" value="1"/>
</dbReference>
<reference evidence="12" key="3">
    <citation type="submission" date="2023-05" db="EMBL/GenBank/DDBJ databases">
        <authorList>
            <person name="Smith C.H."/>
        </authorList>
    </citation>
    <scope>NUCLEOTIDE SEQUENCE</scope>
    <source>
        <strain evidence="12">CHS0354</strain>
        <tissue evidence="12">Mantle</tissue>
    </source>
</reference>
<dbReference type="GO" id="GO:0004930">
    <property type="term" value="F:G protein-coupled receptor activity"/>
    <property type="evidence" value="ECO:0007669"/>
    <property type="project" value="UniProtKB-KW"/>
</dbReference>
<reference evidence="12" key="1">
    <citation type="journal article" date="2021" name="Genome Biol. Evol.">
        <title>A High-Quality Reference Genome for a Parasitic Bivalve with Doubly Uniparental Inheritance (Bivalvia: Unionida).</title>
        <authorList>
            <person name="Smith C.H."/>
        </authorList>
    </citation>
    <scope>NUCLEOTIDE SEQUENCE</scope>
    <source>
        <strain evidence="12">CHS0354</strain>
    </source>
</reference>
<proteinExistence type="predicted"/>
<comment type="caution">
    <text evidence="12">The sequence shown here is derived from an EMBL/GenBank/DDBJ whole genome shotgun (WGS) entry which is preliminary data.</text>
</comment>
<keyword evidence="2" id="KW-1003">Cell membrane</keyword>
<dbReference type="SUPFAM" id="SSF81321">
    <property type="entry name" value="Family A G protein-coupled receptor-like"/>
    <property type="match status" value="1"/>
</dbReference>
<keyword evidence="3 10" id="KW-0812">Transmembrane</keyword>
<evidence type="ECO:0000256" key="2">
    <source>
        <dbReference type="ARBA" id="ARBA00022475"/>
    </source>
</evidence>
<evidence type="ECO:0000313" key="12">
    <source>
        <dbReference type="EMBL" id="KAK3587309.1"/>
    </source>
</evidence>
<comment type="subcellular location">
    <subcellularLocation>
        <location evidence="1">Cell membrane</location>
        <topology evidence="1">Multi-pass membrane protein</topology>
    </subcellularLocation>
</comment>
<evidence type="ECO:0000256" key="6">
    <source>
        <dbReference type="ARBA" id="ARBA00023136"/>
    </source>
</evidence>
<sequence>MMKPAGCKYIKSIKNPAFSVSALLSSPPLYGWAQYSYIQMQHFCFCDWTKDKGYAFFMIGACFGVPFTVMLFCSIMIFRRVRDSQMKVLPELPVSTATWQALEQAQHSLDSKLEKGIYTNPSKSNQRYEVSVCSRAVQVKNGKPKSDQSFPRESPLNRDNIQKDYSETVSHGEPNYDQTNGIIKDAKTFSVKSRTRRNDAQEMHLTVTLTVVLVIFFICWFPYCISVMLSIFYVEGVPRSFYVFTLMIAYFNTCCNPVIYGVMNKQFRAKFKQLFCSCKRNKNKNPVK</sequence>
<feature type="domain" description="G-protein coupled receptors family 1 profile" evidence="11">
    <location>
        <begin position="17"/>
        <end position="260"/>
    </location>
</feature>
<evidence type="ECO:0000256" key="5">
    <source>
        <dbReference type="ARBA" id="ARBA00023040"/>
    </source>
</evidence>
<dbReference type="Pfam" id="PF00001">
    <property type="entry name" value="7tm_1"/>
    <property type="match status" value="1"/>
</dbReference>
<dbReference type="CDD" id="cd00637">
    <property type="entry name" value="7tm_classA_rhodopsin-like"/>
    <property type="match status" value="1"/>
</dbReference>
<evidence type="ECO:0000256" key="10">
    <source>
        <dbReference type="SAM" id="Phobius"/>
    </source>
</evidence>
<feature type="transmembrane region" description="Helical" evidence="10">
    <location>
        <begin position="205"/>
        <end position="234"/>
    </location>
</feature>
<evidence type="ECO:0000256" key="7">
    <source>
        <dbReference type="ARBA" id="ARBA00023170"/>
    </source>
</evidence>
<organism evidence="12 13">
    <name type="scientific">Potamilus streckersoni</name>
    <dbReference type="NCBI Taxonomy" id="2493646"/>
    <lineage>
        <taxon>Eukaryota</taxon>
        <taxon>Metazoa</taxon>
        <taxon>Spiralia</taxon>
        <taxon>Lophotrochozoa</taxon>
        <taxon>Mollusca</taxon>
        <taxon>Bivalvia</taxon>
        <taxon>Autobranchia</taxon>
        <taxon>Heteroconchia</taxon>
        <taxon>Palaeoheterodonta</taxon>
        <taxon>Unionida</taxon>
        <taxon>Unionoidea</taxon>
        <taxon>Unionidae</taxon>
        <taxon>Ambleminae</taxon>
        <taxon>Lampsilini</taxon>
        <taxon>Potamilus</taxon>
    </lineage>
</organism>
<gene>
    <name evidence="12" type="ORF">CHS0354_011291</name>
</gene>
<keyword evidence="8" id="KW-0807">Transducer</keyword>
<keyword evidence="7" id="KW-0675">Receptor</keyword>
<accession>A0AAE0VRB1</accession>
<reference evidence="12" key="2">
    <citation type="journal article" date="2021" name="Genome Biol. Evol.">
        <title>Developing a high-quality reference genome for a parasitic bivalve with doubly uniparental inheritance (Bivalvia: Unionida).</title>
        <authorList>
            <person name="Smith C.H."/>
        </authorList>
    </citation>
    <scope>NUCLEOTIDE SEQUENCE</scope>
    <source>
        <strain evidence="12">CHS0354</strain>
        <tissue evidence="12">Mantle</tissue>
    </source>
</reference>
<dbReference type="PANTHER" id="PTHR22752">
    <property type="entry name" value="G PROTEIN-COUPLED RECEPTOR"/>
    <property type="match status" value="1"/>
</dbReference>
<dbReference type="EMBL" id="JAEAOA010000698">
    <property type="protein sequence ID" value="KAK3587309.1"/>
    <property type="molecule type" value="Genomic_DNA"/>
</dbReference>
<dbReference type="PANTHER" id="PTHR22752:SF14">
    <property type="entry name" value="G-PROTEIN COUPLED RECEPTORS FAMILY 1 PROFILE DOMAIN-CONTAINING PROTEIN"/>
    <property type="match status" value="1"/>
</dbReference>
<feature type="region of interest" description="Disordered" evidence="9">
    <location>
        <begin position="139"/>
        <end position="158"/>
    </location>
</feature>
<evidence type="ECO:0000256" key="3">
    <source>
        <dbReference type="ARBA" id="ARBA00022692"/>
    </source>
</evidence>
<dbReference type="InterPro" id="IPR000276">
    <property type="entry name" value="GPCR_Rhodpsn"/>
</dbReference>
<feature type="transmembrane region" description="Helical" evidence="10">
    <location>
        <begin position="55"/>
        <end position="78"/>
    </location>
</feature>
<protein>
    <recommendedName>
        <fullName evidence="11">G-protein coupled receptors family 1 profile domain-containing protein</fullName>
    </recommendedName>
</protein>
<keyword evidence="4 10" id="KW-1133">Transmembrane helix</keyword>
<evidence type="ECO:0000256" key="9">
    <source>
        <dbReference type="SAM" id="MobiDB-lite"/>
    </source>
</evidence>